<comment type="function">
    <text evidence="1">Catalyzes the phosphorylation of riboflavin to FMN followed by the adenylation of FMN to FAD.</text>
</comment>
<proteinExistence type="inferred from homology"/>
<dbReference type="OrthoDB" id="9803667at2"/>
<evidence type="ECO:0000256" key="6">
    <source>
        <dbReference type="ARBA" id="ARBA00022679"/>
    </source>
</evidence>
<dbReference type="EC" id="2.7.7.2" evidence="15"/>
<dbReference type="PIRSF" id="PIRSF004491">
    <property type="entry name" value="FAD_Synth"/>
    <property type="match status" value="1"/>
</dbReference>
<evidence type="ECO:0000313" key="18">
    <source>
        <dbReference type="Proteomes" id="UP000001822"/>
    </source>
</evidence>
<protein>
    <recommendedName>
        <fullName evidence="15">Riboflavin biosynthesis protein</fullName>
    </recommendedName>
    <domain>
        <recommendedName>
            <fullName evidence="15">Riboflavin kinase</fullName>
            <ecNumber evidence="15">2.7.1.26</ecNumber>
        </recommendedName>
        <alternativeName>
            <fullName evidence="15">Flavokinase</fullName>
        </alternativeName>
    </domain>
    <domain>
        <recommendedName>
            <fullName evidence="15">FMN adenylyltransferase</fullName>
            <ecNumber evidence="15">2.7.7.2</ecNumber>
        </recommendedName>
        <alternativeName>
            <fullName evidence="15">FAD pyrophosphorylase</fullName>
        </alternativeName>
        <alternativeName>
            <fullName evidence="15">FAD synthase</fullName>
        </alternativeName>
    </domain>
</protein>
<dbReference type="UniPathway" id="UPA00277">
    <property type="reaction ID" value="UER00407"/>
</dbReference>
<gene>
    <name evidence="17" type="primary">ribF</name>
    <name evidence="17" type="ordered locus">CHU_0947</name>
</gene>
<dbReference type="GO" id="GO:0009231">
    <property type="term" value="P:riboflavin biosynthetic process"/>
    <property type="evidence" value="ECO:0007669"/>
    <property type="project" value="InterPro"/>
</dbReference>
<dbReference type="FunFam" id="3.40.50.620:FF:000021">
    <property type="entry name" value="Riboflavin biosynthesis protein"/>
    <property type="match status" value="1"/>
</dbReference>
<dbReference type="PANTHER" id="PTHR22749:SF6">
    <property type="entry name" value="RIBOFLAVIN KINASE"/>
    <property type="match status" value="1"/>
</dbReference>
<dbReference type="UniPathway" id="UPA00276">
    <property type="reaction ID" value="UER00406"/>
</dbReference>
<keyword evidence="5 15" id="KW-0288">FMN</keyword>
<name>A0A6N4SPM0_CYTH3</name>
<dbReference type="InterPro" id="IPR015864">
    <property type="entry name" value="FAD_synthase"/>
</dbReference>
<dbReference type="NCBIfam" id="TIGR00083">
    <property type="entry name" value="ribF"/>
    <property type="match status" value="1"/>
</dbReference>
<comment type="catalytic activity">
    <reaction evidence="13 15">
        <text>riboflavin + ATP = FMN + ADP + H(+)</text>
        <dbReference type="Rhea" id="RHEA:14357"/>
        <dbReference type="ChEBI" id="CHEBI:15378"/>
        <dbReference type="ChEBI" id="CHEBI:30616"/>
        <dbReference type="ChEBI" id="CHEBI:57986"/>
        <dbReference type="ChEBI" id="CHEBI:58210"/>
        <dbReference type="ChEBI" id="CHEBI:456216"/>
        <dbReference type="EC" id="2.7.1.26"/>
    </reaction>
</comment>
<dbReference type="EMBL" id="CP000383">
    <property type="protein sequence ID" value="ABG58224.1"/>
    <property type="molecule type" value="Genomic_DNA"/>
</dbReference>
<keyword evidence="18" id="KW-1185">Reference proteome</keyword>
<evidence type="ECO:0000313" key="17">
    <source>
        <dbReference type="EMBL" id="ABG58224.1"/>
    </source>
</evidence>
<feature type="domain" description="Riboflavin kinase" evidence="16">
    <location>
        <begin position="183"/>
        <end position="309"/>
    </location>
</feature>
<dbReference type="InterPro" id="IPR023465">
    <property type="entry name" value="Riboflavin_kinase_dom_sf"/>
</dbReference>
<evidence type="ECO:0000256" key="1">
    <source>
        <dbReference type="ARBA" id="ARBA00002121"/>
    </source>
</evidence>
<evidence type="ECO:0000256" key="8">
    <source>
        <dbReference type="ARBA" id="ARBA00022741"/>
    </source>
</evidence>
<dbReference type="GO" id="GO:0005524">
    <property type="term" value="F:ATP binding"/>
    <property type="evidence" value="ECO:0007669"/>
    <property type="project" value="UniProtKB-UniRule"/>
</dbReference>
<keyword evidence="11 15" id="KW-0067">ATP-binding</keyword>
<dbReference type="GO" id="GO:0009398">
    <property type="term" value="P:FMN biosynthetic process"/>
    <property type="evidence" value="ECO:0007669"/>
    <property type="project" value="UniProtKB-UniRule"/>
</dbReference>
<evidence type="ECO:0000259" key="16">
    <source>
        <dbReference type="SMART" id="SM00904"/>
    </source>
</evidence>
<dbReference type="InterPro" id="IPR002606">
    <property type="entry name" value="Riboflavin_kinase_bac"/>
</dbReference>
<dbReference type="AlphaFoldDB" id="A0A6N4SPM0"/>
<evidence type="ECO:0000256" key="2">
    <source>
        <dbReference type="ARBA" id="ARBA00004726"/>
    </source>
</evidence>
<dbReference type="Gene3D" id="3.40.50.620">
    <property type="entry name" value="HUPs"/>
    <property type="match status" value="1"/>
</dbReference>
<dbReference type="GO" id="GO:0003919">
    <property type="term" value="F:FMN adenylyltransferase activity"/>
    <property type="evidence" value="ECO:0007669"/>
    <property type="project" value="UniProtKB-UniRule"/>
</dbReference>
<dbReference type="Pfam" id="PF01687">
    <property type="entry name" value="Flavokinase"/>
    <property type="match status" value="1"/>
</dbReference>
<evidence type="ECO:0000256" key="13">
    <source>
        <dbReference type="ARBA" id="ARBA00047880"/>
    </source>
</evidence>
<keyword evidence="8 15" id="KW-0547">Nucleotide-binding</keyword>
<dbReference type="PANTHER" id="PTHR22749">
    <property type="entry name" value="RIBOFLAVIN KINASE/FMN ADENYLYLTRANSFERASE"/>
    <property type="match status" value="1"/>
</dbReference>
<organism evidence="17 18">
    <name type="scientific">Cytophaga hutchinsonii (strain ATCC 33406 / DSM 1761 / CIP 103989 / NBRC 15051 / NCIMB 9469 / D465)</name>
    <dbReference type="NCBI Taxonomy" id="269798"/>
    <lineage>
        <taxon>Bacteria</taxon>
        <taxon>Pseudomonadati</taxon>
        <taxon>Bacteroidota</taxon>
        <taxon>Cytophagia</taxon>
        <taxon>Cytophagales</taxon>
        <taxon>Cytophagaceae</taxon>
        <taxon>Cytophaga</taxon>
    </lineage>
</organism>
<comment type="pathway">
    <text evidence="2 15">Cofactor biosynthesis; FAD biosynthesis; FAD from FMN: step 1/1.</text>
</comment>
<dbReference type="GO" id="GO:0006747">
    <property type="term" value="P:FAD biosynthetic process"/>
    <property type="evidence" value="ECO:0007669"/>
    <property type="project" value="UniProtKB-UniRule"/>
</dbReference>
<keyword evidence="4 15" id="KW-0285">Flavoprotein</keyword>
<evidence type="ECO:0000256" key="7">
    <source>
        <dbReference type="ARBA" id="ARBA00022695"/>
    </source>
</evidence>
<accession>A0A6N4SPM0</accession>
<evidence type="ECO:0000256" key="10">
    <source>
        <dbReference type="ARBA" id="ARBA00022827"/>
    </source>
</evidence>
<reference evidence="17 18" key="1">
    <citation type="journal article" date="2007" name="Appl. Environ. Microbiol.">
        <title>Genome sequence of the cellulolytic gliding bacterium Cytophaga hutchinsonii.</title>
        <authorList>
            <person name="Xie G."/>
            <person name="Bruce D.C."/>
            <person name="Challacombe J.F."/>
            <person name="Chertkov O."/>
            <person name="Detter J.C."/>
            <person name="Gilna P."/>
            <person name="Han C.S."/>
            <person name="Lucas S."/>
            <person name="Misra M."/>
            <person name="Myers G.L."/>
            <person name="Richardson P."/>
            <person name="Tapia R."/>
            <person name="Thayer N."/>
            <person name="Thompson L.S."/>
            <person name="Brettin T.S."/>
            <person name="Henrissat B."/>
            <person name="Wilson D.B."/>
            <person name="McBride M.J."/>
        </authorList>
    </citation>
    <scope>NUCLEOTIDE SEQUENCE [LARGE SCALE GENOMIC DNA]</scope>
    <source>
        <strain evidence="18">ATCC 33406 / DSM 1761 / CIP 103989 / NBRC 15051 / NCIMB 9469 / D465</strain>
    </source>
</reference>
<dbReference type="GO" id="GO:0008531">
    <property type="term" value="F:riboflavin kinase activity"/>
    <property type="evidence" value="ECO:0007669"/>
    <property type="project" value="UniProtKB-UniRule"/>
</dbReference>
<keyword evidence="10 15" id="KW-0274">FAD</keyword>
<dbReference type="InterPro" id="IPR014729">
    <property type="entry name" value="Rossmann-like_a/b/a_fold"/>
</dbReference>
<evidence type="ECO:0000256" key="5">
    <source>
        <dbReference type="ARBA" id="ARBA00022643"/>
    </source>
</evidence>
<dbReference type="RefSeq" id="WP_011584339.1">
    <property type="nucleotide sequence ID" value="NC_008255.1"/>
</dbReference>
<dbReference type="InterPro" id="IPR023468">
    <property type="entry name" value="Riboflavin_kinase"/>
</dbReference>
<dbReference type="SMART" id="SM00904">
    <property type="entry name" value="Flavokinase"/>
    <property type="match status" value="1"/>
</dbReference>
<keyword evidence="7 15" id="KW-0548">Nucleotidyltransferase</keyword>
<dbReference type="SUPFAM" id="SSF52374">
    <property type="entry name" value="Nucleotidylyl transferase"/>
    <property type="match status" value="1"/>
</dbReference>
<dbReference type="Gene3D" id="2.40.30.30">
    <property type="entry name" value="Riboflavin kinase-like"/>
    <property type="match status" value="1"/>
</dbReference>
<evidence type="ECO:0000256" key="14">
    <source>
        <dbReference type="ARBA" id="ARBA00049494"/>
    </source>
</evidence>
<dbReference type="SUPFAM" id="SSF82114">
    <property type="entry name" value="Riboflavin kinase-like"/>
    <property type="match status" value="1"/>
</dbReference>
<dbReference type="KEGG" id="chu:CHU_0947"/>
<dbReference type="CDD" id="cd02064">
    <property type="entry name" value="FAD_synthetase_N"/>
    <property type="match status" value="1"/>
</dbReference>
<dbReference type="Pfam" id="PF06574">
    <property type="entry name" value="FAD_syn"/>
    <property type="match status" value="1"/>
</dbReference>
<evidence type="ECO:0000256" key="4">
    <source>
        <dbReference type="ARBA" id="ARBA00022630"/>
    </source>
</evidence>
<keyword evidence="12" id="KW-0511">Multifunctional enzyme</keyword>
<evidence type="ECO:0000256" key="11">
    <source>
        <dbReference type="ARBA" id="ARBA00022840"/>
    </source>
</evidence>
<evidence type="ECO:0000256" key="15">
    <source>
        <dbReference type="PIRNR" id="PIRNR004491"/>
    </source>
</evidence>
<dbReference type="InterPro" id="IPR015865">
    <property type="entry name" value="Riboflavin_kinase_bac/euk"/>
</dbReference>
<dbReference type="Proteomes" id="UP000001822">
    <property type="component" value="Chromosome"/>
</dbReference>
<evidence type="ECO:0000256" key="3">
    <source>
        <dbReference type="ARBA" id="ARBA00005201"/>
    </source>
</evidence>
<keyword evidence="6 15" id="KW-0808">Transferase</keyword>
<dbReference type="NCBIfam" id="NF004160">
    <property type="entry name" value="PRK05627.1-3"/>
    <property type="match status" value="1"/>
</dbReference>
<dbReference type="EC" id="2.7.1.26" evidence="15"/>
<evidence type="ECO:0000256" key="12">
    <source>
        <dbReference type="ARBA" id="ARBA00023268"/>
    </source>
</evidence>
<keyword evidence="9 15" id="KW-0418">Kinase</keyword>
<sequence>MKIYRDIKEFQPVNKAVVTIGAFDGVHIGHKKILNRLTELSSLVNGESVLITFWPHPRFVLKKDAEPIGLLNTLEEKIHLLDTYNIDHLLILNFNEEFSKLTADAFIENILIKSIGTRYLVLGYDHRFGNNREGSIDYLNANKERFEIESIEIPKQEIESLAISSTLIRKALLNGDSTVANQNLGYPYLLRGFVIEGNKLGRTIGFPTANIFIEDQDKLIPKNGVYAVYAYIEGERYKGMLNIGVRPTINNDKRRTIEVHIFDFNQDIYGKTVRLELITYIRDEVKFSGIDTLILQLKQDEIETRAILK</sequence>
<evidence type="ECO:0000256" key="9">
    <source>
        <dbReference type="ARBA" id="ARBA00022777"/>
    </source>
</evidence>
<comment type="pathway">
    <text evidence="3 15">Cofactor biosynthesis; FMN biosynthesis; FMN from riboflavin (ATP route): step 1/1.</text>
</comment>
<comment type="similarity">
    <text evidence="15">Belongs to the ribF family.</text>
</comment>
<dbReference type="NCBIfam" id="NF004162">
    <property type="entry name" value="PRK05627.1-5"/>
    <property type="match status" value="1"/>
</dbReference>
<dbReference type="FunFam" id="2.40.30.30:FF:000003">
    <property type="entry name" value="Riboflavin biosynthesis protein"/>
    <property type="match status" value="1"/>
</dbReference>
<comment type="catalytic activity">
    <reaction evidence="14 15">
        <text>FMN + ATP + H(+) = FAD + diphosphate</text>
        <dbReference type="Rhea" id="RHEA:17237"/>
        <dbReference type="ChEBI" id="CHEBI:15378"/>
        <dbReference type="ChEBI" id="CHEBI:30616"/>
        <dbReference type="ChEBI" id="CHEBI:33019"/>
        <dbReference type="ChEBI" id="CHEBI:57692"/>
        <dbReference type="ChEBI" id="CHEBI:58210"/>
        <dbReference type="EC" id="2.7.7.2"/>
    </reaction>
</comment>